<dbReference type="PANTHER" id="PTHR48043:SF114">
    <property type="entry name" value="IP04436P-RELATED"/>
    <property type="match status" value="1"/>
</dbReference>
<organism evidence="5 6">
    <name type="scientific">Zophobas morio</name>
    <dbReference type="NCBI Taxonomy" id="2755281"/>
    <lineage>
        <taxon>Eukaryota</taxon>
        <taxon>Metazoa</taxon>
        <taxon>Ecdysozoa</taxon>
        <taxon>Arthropoda</taxon>
        <taxon>Hexapoda</taxon>
        <taxon>Insecta</taxon>
        <taxon>Pterygota</taxon>
        <taxon>Neoptera</taxon>
        <taxon>Endopterygota</taxon>
        <taxon>Coleoptera</taxon>
        <taxon>Polyphaga</taxon>
        <taxon>Cucujiformia</taxon>
        <taxon>Tenebrionidae</taxon>
        <taxon>Zophobas</taxon>
    </lineage>
</organism>
<dbReference type="InterPro" id="IPR050271">
    <property type="entry name" value="UDP-glycosyltransferase"/>
</dbReference>
<dbReference type="SUPFAM" id="SSF53756">
    <property type="entry name" value="UDP-Glycosyltransferase/glycogen phosphorylase"/>
    <property type="match status" value="1"/>
</dbReference>
<dbReference type="AlphaFoldDB" id="A0AA38IMH2"/>
<protein>
    <submittedName>
        <fullName evidence="5">Uncharacterized protein</fullName>
    </submittedName>
</protein>
<evidence type="ECO:0000313" key="5">
    <source>
        <dbReference type="EMBL" id="KAJ3658300.1"/>
    </source>
</evidence>
<evidence type="ECO:0000313" key="6">
    <source>
        <dbReference type="Proteomes" id="UP001168821"/>
    </source>
</evidence>
<evidence type="ECO:0000256" key="4">
    <source>
        <dbReference type="SAM" id="SignalP"/>
    </source>
</evidence>
<accession>A0AA38IMH2</accession>
<comment type="caution">
    <text evidence="5">The sequence shown here is derived from an EMBL/GenBank/DDBJ whole genome shotgun (WGS) entry which is preliminary data.</text>
</comment>
<evidence type="ECO:0000256" key="3">
    <source>
        <dbReference type="ARBA" id="ARBA00022679"/>
    </source>
</evidence>
<dbReference type="Gene3D" id="3.40.50.2000">
    <property type="entry name" value="Glycogen Phosphorylase B"/>
    <property type="match status" value="1"/>
</dbReference>
<evidence type="ECO:0000256" key="2">
    <source>
        <dbReference type="ARBA" id="ARBA00022676"/>
    </source>
</evidence>
<feature type="chain" id="PRO_5041236107" evidence="4">
    <location>
        <begin position="21"/>
        <end position="295"/>
    </location>
</feature>
<gene>
    <name evidence="5" type="ORF">Zmor_010048</name>
</gene>
<dbReference type="GO" id="GO:0008194">
    <property type="term" value="F:UDP-glycosyltransferase activity"/>
    <property type="evidence" value="ECO:0007669"/>
    <property type="project" value="InterPro"/>
</dbReference>
<keyword evidence="4" id="KW-0732">Signal</keyword>
<dbReference type="EMBL" id="JALNTZ010000003">
    <property type="protein sequence ID" value="KAJ3658300.1"/>
    <property type="molecule type" value="Genomic_DNA"/>
</dbReference>
<keyword evidence="3" id="KW-0808">Transferase</keyword>
<dbReference type="Pfam" id="PF00201">
    <property type="entry name" value="UDPGT"/>
    <property type="match status" value="1"/>
</dbReference>
<dbReference type="PANTHER" id="PTHR48043">
    <property type="entry name" value="EG:EG0003.4 PROTEIN-RELATED"/>
    <property type="match status" value="1"/>
</dbReference>
<dbReference type="Proteomes" id="UP001168821">
    <property type="component" value="Unassembled WGS sequence"/>
</dbReference>
<name>A0AA38IMH2_9CUCU</name>
<reference evidence="5" key="1">
    <citation type="journal article" date="2023" name="G3 (Bethesda)">
        <title>Whole genome assemblies of Zophobas morio and Tenebrio molitor.</title>
        <authorList>
            <person name="Kaur S."/>
            <person name="Stinson S.A."/>
            <person name="diCenzo G.C."/>
        </authorList>
    </citation>
    <scope>NUCLEOTIDE SEQUENCE</scope>
    <source>
        <strain evidence="5">QUZm001</strain>
    </source>
</reference>
<dbReference type="InterPro" id="IPR002213">
    <property type="entry name" value="UDP_glucos_trans"/>
</dbReference>
<comment type="similarity">
    <text evidence="1">Belongs to the UDP-glycosyltransferase family.</text>
</comment>
<evidence type="ECO:0000256" key="1">
    <source>
        <dbReference type="ARBA" id="ARBA00009995"/>
    </source>
</evidence>
<sequence>MRMLLLRLILATSYLSAVHSYKLLVVLPSRSPSHSKLFLPLTQALAEKGYQVTVAGHFSLKNPPPNYSSLSLDIRKRNTQKPPFSSDLKDYQGTAIERWSATYLLHQMGQITCQEDFASPGLKNLINKNETFDLILVQYFSSDCFLSLAKKFKAPVIGLSVCILFEWISAVFANPTHPGYIPNIHLQHSDRIPFLRRVENLILGLVQQLYYSYVMTREGEDVAREYFGEEVSFRGISRGASLLLGVTHFTINLPRPLVPAVVDIGTMHITEVNRLPAVSTIPVMIFFYSLMIDKV</sequence>
<keyword evidence="6" id="KW-1185">Reference proteome</keyword>
<proteinExistence type="inferred from homology"/>
<feature type="signal peptide" evidence="4">
    <location>
        <begin position="1"/>
        <end position="20"/>
    </location>
</feature>
<keyword evidence="2" id="KW-0328">Glycosyltransferase</keyword>